<dbReference type="Proteomes" id="UP000298381">
    <property type="component" value="Unassembled WGS sequence"/>
</dbReference>
<dbReference type="UniPathway" id="UPA00906">
    <property type="reaction ID" value="UER00896"/>
</dbReference>
<keyword evidence="3 8" id="KW-0808">Transferase</keyword>
<dbReference type="Gene3D" id="3.90.1150.180">
    <property type="match status" value="1"/>
</dbReference>
<dbReference type="AlphaFoldDB" id="A0A4Z0D5P7"/>
<dbReference type="Pfam" id="PF12390">
    <property type="entry name" value="Se-cys_synth_N"/>
    <property type="match status" value="1"/>
</dbReference>
<reference evidence="12 13" key="1">
    <citation type="submission" date="2019-03" db="EMBL/GenBank/DDBJ databases">
        <title>Draft genome sequence data and analysis of a Fermenting Bacterium, Soehngenia longevitae strain 1933PT, isolated from petroleum reservoir in Azerbaijan.</title>
        <authorList>
            <person name="Grouzdev D.S."/>
            <person name="Bidzhieva S.K."/>
            <person name="Sokolova D.S."/>
            <person name="Tourova T.P."/>
            <person name="Poltaraus A.B."/>
            <person name="Nazina T.N."/>
        </authorList>
    </citation>
    <scope>NUCLEOTIDE SEQUENCE [LARGE SCALE GENOMIC DNA]</scope>
    <source>
        <strain evidence="12 13">1933P</strain>
    </source>
</reference>
<keyword evidence="6 8" id="KW-0711">Selenium</keyword>
<dbReference type="Gene3D" id="3.40.640.10">
    <property type="entry name" value="Type I PLP-dependent aspartate aminotransferase-like (Major domain)"/>
    <property type="match status" value="1"/>
</dbReference>
<dbReference type="GO" id="GO:0005737">
    <property type="term" value="C:cytoplasm"/>
    <property type="evidence" value="ECO:0007669"/>
    <property type="project" value="UniProtKB-SubCell"/>
</dbReference>
<dbReference type="InterPro" id="IPR015421">
    <property type="entry name" value="PyrdxlP-dep_Trfase_major"/>
</dbReference>
<dbReference type="EMBL" id="SRIB01000007">
    <property type="protein sequence ID" value="TFZ40102.1"/>
    <property type="molecule type" value="Genomic_DNA"/>
</dbReference>
<keyword evidence="10" id="KW-0175">Coiled coil</keyword>
<dbReference type="GO" id="GO:0001717">
    <property type="term" value="P:conversion of seryl-tRNAsec to selenocys-tRNAsec"/>
    <property type="evidence" value="ECO:0007669"/>
    <property type="project" value="UniProtKB-UniRule"/>
</dbReference>
<dbReference type="InterPro" id="IPR025862">
    <property type="entry name" value="SelA_trans_N_dom"/>
</dbReference>
<evidence type="ECO:0000256" key="2">
    <source>
        <dbReference type="ARBA" id="ARBA00022490"/>
    </source>
</evidence>
<comment type="similarity">
    <text evidence="7 8">Belongs to the SelA family.</text>
</comment>
<dbReference type="OrthoDB" id="9787096at2"/>
<gene>
    <name evidence="8" type="primary">selA</name>
    <name evidence="12" type="ORF">E4100_05905</name>
</gene>
<comment type="catalytic activity">
    <reaction evidence="8">
        <text>L-seryl-tRNA(Sec) + selenophosphate + H(+) = L-selenocysteinyl-tRNA(Sec) + phosphate</text>
        <dbReference type="Rhea" id="RHEA:22728"/>
        <dbReference type="Rhea" id="RHEA-COMP:9742"/>
        <dbReference type="Rhea" id="RHEA-COMP:9743"/>
        <dbReference type="ChEBI" id="CHEBI:15378"/>
        <dbReference type="ChEBI" id="CHEBI:16144"/>
        <dbReference type="ChEBI" id="CHEBI:43474"/>
        <dbReference type="ChEBI" id="CHEBI:78533"/>
        <dbReference type="ChEBI" id="CHEBI:78573"/>
        <dbReference type="EC" id="2.9.1.1"/>
    </reaction>
</comment>
<dbReference type="PANTHER" id="PTHR32328">
    <property type="entry name" value="L-SERYL-TRNA(SEC) SELENIUM TRANSFERASE"/>
    <property type="match status" value="1"/>
</dbReference>
<comment type="cofactor">
    <cofactor evidence="1 8 9">
        <name>pyridoxal 5'-phosphate</name>
        <dbReference type="ChEBI" id="CHEBI:597326"/>
    </cofactor>
</comment>
<evidence type="ECO:0000259" key="11">
    <source>
        <dbReference type="Pfam" id="PF12390"/>
    </source>
</evidence>
<comment type="function">
    <text evidence="8">Converts seryl-tRNA(Sec) to selenocysteinyl-tRNA(Sec) required for selenoprotein biosynthesis.</text>
</comment>
<dbReference type="NCBIfam" id="TIGR00474">
    <property type="entry name" value="selA"/>
    <property type="match status" value="1"/>
</dbReference>
<evidence type="ECO:0000256" key="3">
    <source>
        <dbReference type="ARBA" id="ARBA00022679"/>
    </source>
</evidence>
<keyword evidence="2 8" id="KW-0963">Cytoplasm</keyword>
<dbReference type="InterPro" id="IPR018319">
    <property type="entry name" value="SelA-like"/>
</dbReference>
<evidence type="ECO:0000313" key="13">
    <source>
        <dbReference type="Proteomes" id="UP000298381"/>
    </source>
</evidence>
<dbReference type="GO" id="GO:0004125">
    <property type="term" value="F:L-seryl-tRNA(Sec) selenium transferase activity"/>
    <property type="evidence" value="ECO:0007669"/>
    <property type="project" value="UniProtKB-UniRule"/>
</dbReference>
<comment type="caution">
    <text evidence="12">The sequence shown here is derived from an EMBL/GenBank/DDBJ whole genome shotgun (WGS) entry which is preliminary data.</text>
</comment>
<dbReference type="PANTHER" id="PTHR32328:SF0">
    <property type="entry name" value="L-SERYL-TRNA(SEC) SELENIUM TRANSFERASE"/>
    <property type="match status" value="1"/>
</dbReference>
<keyword evidence="5 8" id="KW-0648">Protein biosynthesis</keyword>
<proteinExistence type="inferred from homology"/>
<evidence type="ECO:0000256" key="5">
    <source>
        <dbReference type="ARBA" id="ARBA00022917"/>
    </source>
</evidence>
<evidence type="ECO:0000256" key="7">
    <source>
        <dbReference type="ARBA" id="ARBA00044507"/>
    </source>
</evidence>
<keyword evidence="13" id="KW-1185">Reference proteome</keyword>
<feature type="coiled-coil region" evidence="10">
    <location>
        <begin position="27"/>
        <end position="57"/>
    </location>
</feature>
<accession>A0A4Z0D5P7</accession>
<sequence>MIPKVDEILADDRILDILKTSPRKIVIEAINEEIDKIRSLIQENEDENRIITELNELILNIINNCIAKNKFSLRRVVNATGVIIHTNLGRSLLNPDIIDNIMQISTNYSNLEFDIEKGKRGSRYSHLEKIISQITGGEAALVVNNNAAAVLLVLSTVAKDKNVIVSRGELIEIGGSFRIPEVMEQSGAILKEVGTTNKTHFEDYLNAIDDETSCIMKVHTSNYKILGFTSDVPVSELKKLKSDKILLIEDLGSGVLIDLSKYGISYEPTVSDSIKNGADIVTFSGDKLLGGPQAGIIVGKKELIDKMKKNPLTRALRVDKFTISALEATFRYYLDEATALSNVPTLSMIVKSIDDIEKQVLRVIDILKPKINSEEIIFDIVDDFSEVGGGSLPLEKINTKCLAIELLRGNIVDFERNLRNYEIPVISRIFKDRVLFDFRTIREDEEEIVIEAILNACKYI</sequence>
<feature type="modified residue" description="N6-(pyridoxal phosphate)lysine" evidence="8 9">
    <location>
        <position position="287"/>
    </location>
</feature>
<comment type="subcellular location">
    <subcellularLocation>
        <location evidence="8">Cytoplasm</location>
    </subcellularLocation>
</comment>
<evidence type="ECO:0000256" key="9">
    <source>
        <dbReference type="PIRSR" id="PIRSR618319-50"/>
    </source>
</evidence>
<evidence type="ECO:0000256" key="6">
    <source>
        <dbReference type="ARBA" id="ARBA00023266"/>
    </source>
</evidence>
<protein>
    <recommendedName>
        <fullName evidence="8">L-seryl-tRNA(Sec) selenium transferase</fullName>
        <ecNumber evidence="8">2.9.1.1</ecNumber>
    </recommendedName>
    <alternativeName>
        <fullName evidence="8">Selenocysteine synthase</fullName>
        <shortName evidence="8">Sec synthase</shortName>
    </alternativeName>
    <alternativeName>
        <fullName evidence="8">Selenocysteinyl-tRNA(Sec) synthase</fullName>
    </alternativeName>
</protein>
<dbReference type="SUPFAM" id="SSF53383">
    <property type="entry name" value="PLP-dependent transferases"/>
    <property type="match status" value="1"/>
</dbReference>
<evidence type="ECO:0000256" key="1">
    <source>
        <dbReference type="ARBA" id="ARBA00001933"/>
    </source>
</evidence>
<evidence type="ECO:0000256" key="4">
    <source>
        <dbReference type="ARBA" id="ARBA00022898"/>
    </source>
</evidence>
<dbReference type="EC" id="2.9.1.1" evidence="8"/>
<dbReference type="InterPro" id="IPR004534">
    <property type="entry name" value="SelA_trans"/>
</dbReference>
<evidence type="ECO:0000313" key="12">
    <source>
        <dbReference type="EMBL" id="TFZ40102.1"/>
    </source>
</evidence>
<feature type="domain" description="L-seryl-tRNA selenium transferase N-terminal" evidence="11">
    <location>
        <begin position="2"/>
        <end position="38"/>
    </location>
</feature>
<evidence type="ECO:0000256" key="8">
    <source>
        <dbReference type="HAMAP-Rule" id="MF_00423"/>
    </source>
</evidence>
<organism evidence="12 13">
    <name type="scientific">Soehngenia longivitae</name>
    <dbReference type="NCBI Taxonomy" id="2562294"/>
    <lineage>
        <taxon>Bacteria</taxon>
        <taxon>Bacillati</taxon>
        <taxon>Bacillota</taxon>
        <taxon>Tissierellia</taxon>
        <taxon>Tissierellales</taxon>
        <taxon>Tissierellaceae</taxon>
        <taxon>Soehngenia</taxon>
    </lineage>
</organism>
<comment type="pathway">
    <text evidence="8">Aminoacyl-tRNA biosynthesis; selenocysteinyl-tRNA(Sec) biosynthesis; selenocysteinyl-tRNA(Sec) from L-seryl-tRNA(Sec) (bacterial route): step 1/1.</text>
</comment>
<dbReference type="InterPro" id="IPR015424">
    <property type="entry name" value="PyrdxlP-dep_Trfase"/>
</dbReference>
<name>A0A4Z0D5P7_9FIRM</name>
<dbReference type="HAMAP" id="MF_00423">
    <property type="entry name" value="SelA"/>
    <property type="match status" value="1"/>
</dbReference>
<dbReference type="GO" id="GO:0001514">
    <property type="term" value="P:selenocysteine incorporation"/>
    <property type="evidence" value="ECO:0007669"/>
    <property type="project" value="UniProtKB-UniRule"/>
</dbReference>
<keyword evidence="4 8" id="KW-0663">Pyridoxal phosphate</keyword>
<evidence type="ECO:0000256" key="10">
    <source>
        <dbReference type="SAM" id="Coils"/>
    </source>
</evidence>
<dbReference type="Pfam" id="PF03841">
    <property type="entry name" value="SelA"/>
    <property type="match status" value="1"/>
</dbReference>